<gene>
    <name evidence="2" type="ORF">FHX73_112793</name>
</gene>
<name>A0A561UHX5_9ACTN</name>
<protein>
    <recommendedName>
        <fullName evidence="4">Phosphoesterase family protein</fullName>
    </recommendedName>
</protein>
<keyword evidence="3" id="KW-1185">Reference proteome</keyword>
<organism evidence="2 3">
    <name type="scientific">Kitasatospora viridis</name>
    <dbReference type="NCBI Taxonomy" id="281105"/>
    <lineage>
        <taxon>Bacteria</taxon>
        <taxon>Bacillati</taxon>
        <taxon>Actinomycetota</taxon>
        <taxon>Actinomycetes</taxon>
        <taxon>Kitasatosporales</taxon>
        <taxon>Streptomycetaceae</taxon>
        <taxon>Kitasatospora</taxon>
    </lineage>
</organism>
<dbReference type="EMBL" id="VIWT01000001">
    <property type="protein sequence ID" value="TWF98963.1"/>
    <property type="molecule type" value="Genomic_DNA"/>
</dbReference>
<dbReference type="Proteomes" id="UP000317940">
    <property type="component" value="Unassembled WGS sequence"/>
</dbReference>
<dbReference type="RefSeq" id="WP_145905312.1">
    <property type="nucleotide sequence ID" value="NZ_BAAAMZ010000011.1"/>
</dbReference>
<reference evidence="2 3" key="1">
    <citation type="submission" date="2019-06" db="EMBL/GenBank/DDBJ databases">
        <title>Sequencing the genomes of 1000 actinobacteria strains.</title>
        <authorList>
            <person name="Klenk H.-P."/>
        </authorList>
    </citation>
    <scope>NUCLEOTIDE SEQUENCE [LARGE SCALE GENOMIC DNA]</scope>
    <source>
        <strain evidence="2 3">DSM 44826</strain>
    </source>
</reference>
<evidence type="ECO:0000313" key="3">
    <source>
        <dbReference type="Proteomes" id="UP000317940"/>
    </source>
</evidence>
<dbReference type="Gene3D" id="3.40.720.10">
    <property type="entry name" value="Alkaline Phosphatase, subunit A"/>
    <property type="match status" value="1"/>
</dbReference>
<keyword evidence="1" id="KW-0732">Signal</keyword>
<accession>A0A561UHX5</accession>
<sequence length="710" mass="74867">MRRSKLLALSLTAGLGLGMVTAGAASANPDHHHPQQSSCQISADGRDVQHVIYLQFDNVHFTRDNPNVPSDLEQMPHLLNFLEDNGTVDTNHHTPLIAHTGNDILTSITGLYGDRQGQAVSNSYRYYNPDGTSNSASTFAYWTDGVADSSVPTPSDSAPTMVGQDGKMAPAPWAAYTKAGCDFGTVSTANTVLENTTVDINKVFGASSPQAAEAKADPTKAQADYVGIGVHCAKDSKVCAKGTTSPDLLPDEPGGYNGYQALFGAKAVDPAISADGVVRSTAGTPIADYKGNPGFPGFDSMTADNSLGYVAQMQESGVPVTYAYISDAHDQHGANTGAMGPGAAPYTAQLKSYDNAFASFFSRLNKDGINKSNTLFVVTADENDHFVGGQPTPANCDGVTVACNYSQIGEVNANARGLLATQQGVTTPFQVHADSAPNFYLNGNPGADDPKTRAFEQAWSKVTAVNPITGKTDTISSFLADRAEQKILHMQTGDPLRTPTFTSFSDPNYFVYAGGANCTSASACVALGPAYAWNHGDFSPDINTTWLGLVGPGVKHEGVTNKVWSDHTDIRPTMLSLLGLTDPYTHDGRVLTEFIDNSARPGNLRGHHGEDYQQLAAAYKQLDAGVGAFAAATLKASTANVESTSPGDLQYQVATAKLAALGDQRDALAGQIAKVLDADAFGHQRMDQPQADRLTEQADALIKQAQQLAG</sequence>
<evidence type="ECO:0008006" key="4">
    <source>
        <dbReference type="Google" id="ProtNLM"/>
    </source>
</evidence>
<evidence type="ECO:0000256" key="1">
    <source>
        <dbReference type="SAM" id="SignalP"/>
    </source>
</evidence>
<dbReference type="SUPFAM" id="SSF53649">
    <property type="entry name" value="Alkaline phosphatase-like"/>
    <property type="match status" value="1"/>
</dbReference>
<dbReference type="AlphaFoldDB" id="A0A561UHX5"/>
<dbReference type="InterPro" id="IPR017850">
    <property type="entry name" value="Alkaline_phosphatase_core_sf"/>
</dbReference>
<feature type="signal peptide" evidence="1">
    <location>
        <begin position="1"/>
        <end position="24"/>
    </location>
</feature>
<evidence type="ECO:0000313" key="2">
    <source>
        <dbReference type="EMBL" id="TWF98963.1"/>
    </source>
</evidence>
<feature type="chain" id="PRO_5021908693" description="Phosphoesterase family protein" evidence="1">
    <location>
        <begin position="25"/>
        <end position="710"/>
    </location>
</feature>
<proteinExistence type="predicted"/>
<dbReference type="OrthoDB" id="8170501at2"/>
<comment type="caution">
    <text evidence="2">The sequence shown here is derived from an EMBL/GenBank/DDBJ whole genome shotgun (WGS) entry which is preliminary data.</text>
</comment>